<keyword evidence="1" id="KW-1133">Transmembrane helix</keyword>
<dbReference type="OrthoDB" id="375287at2157"/>
<accession>A0A2A2H6F4</accession>
<dbReference type="EMBL" id="LMVM01000012">
    <property type="protein sequence ID" value="PAV04992.1"/>
    <property type="molecule type" value="Genomic_DNA"/>
</dbReference>
<keyword evidence="1" id="KW-0812">Transmembrane</keyword>
<protein>
    <submittedName>
        <fullName evidence="2">Uncharacterized protein</fullName>
    </submittedName>
</protein>
<feature type="transmembrane region" description="Helical" evidence="1">
    <location>
        <begin position="82"/>
        <end position="101"/>
    </location>
</feature>
<reference evidence="2 3" key="1">
    <citation type="journal article" date="2017" name="BMC Genomics">
        <title>Genomic analysis of methanogenic archaea reveals a shift towards energy conservation.</title>
        <authorList>
            <person name="Gilmore S.P."/>
            <person name="Henske J.K."/>
            <person name="Sexton J.A."/>
            <person name="Solomon K.V."/>
            <person name="Seppala S."/>
            <person name="Yoo J.I."/>
            <person name="Huyett L.M."/>
            <person name="Pressman A."/>
            <person name="Cogan J.Z."/>
            <person name="Kivenson V."/>
            <person name="Peng X."/>
            <person name="Tan Y."/>
            <person name="Valentine D.L."/>
            <person name="O'Malley M.A."/>
        </authorList>
    </citation>
    <scope>NUCLEOTIDE SEQUENCE [LARGE SCALE GENOMIC DNA]</scope>
    <source>
        <strain evidence="2 3">M.o.H.</strain>
    </source>
</reference>
<evidence type="ECO:0000256" key="1">
    <source>
        <dbReference type="SAM" id="Phobius"/>
    </source>
</evidence>
<feature type="transmembrane region" description="Helical" evidence="1">
    <location>
        <begin position="7"/>
        <end position="27"/>
    </location>
</feature>
<dbReference type="Proteomes" id="UP000217784">
    <property type="component" value="Unassembled WGS sequence"/>
</dbReference>
<keyword evidence="3" id="KW-1185">Reference proteome</keyword>
<evidence type="ECO:0000313" key="3">
    <source>
        <dbReference type="Proteomes" id="UP000217784"/>
    </source>
</evidence>
<evidence type="ECO:0000313" key="2">
    <source>
        <dbReference type="EMBL" id="PAV04992.1"/>
    </source>
</evidence>
<dbReference type="AlphaFoldDB" id="A0A2A2H6F4"/>
<feature type="transmembrane region" description="Helical" evidence="1">
    <location>
        <begin position="107"/>
        <end position="127"/>
    </location>
</feature>
<name>A0A2A2H6F4_METBR</name>
<feature type="transmembrane region" description="Helical" evidence="1">
    <location>
        <begin position="208"/>
        <end position="237"/>
    </location>
</feature>
<keyword evidence="1" id="KW-0472">Membrane</keyword>
<dbReference type="RefSeq" id="WP_083241000.1">
    <property type="nucleotide sequence ID" value="NZ_LMVM01000012.1"/>
</dbReference>
<organism evidence="2 3">
    <name type="scientific">Methanobacterium bryantii</name>
    <dbReference type="NCBI Taxonomy" id="2161"/>
    <lineage>
        <taxon>Archaea</taxon>
        <taxon>Methanobacteriati</taxon>
        <taxon>Methanobacteriota</taxon>
        <taxon>Methanomada group</taxon>
        <taxon>Methanobacteria</taxon>
        <taxon>Methanobacteriales</taxon>
        <taxon>Methanobacteriaceae</taxon>
        <taxon>Methanobacterium</taxon>
    </lineage>
</organism>
<proteinExistence type="predicted"/>
<feature type="transmembrane region" description="Helical" evidence="1">
    <location>
        <begin position="139"/>
        <end position="159"/>
    </location>
</feature>
<feature type="transmembrane region" description="Helical" evidence="1">
    <location>
        <begin position="165"/>
        <end position="187"/>
    </location>
</feature>
<sequence length="290" mass="31148">MVFIYSVIILIISRIVTTFIPHLGTFGDIIDGMGIASVVILPITAYFLIMAVSFFSGLLYNRITSRLCGIKLRLDNNEITEIPVKAFSLIIASIETIWLFIVGLFLAAAIIPFTNIIIMLINFVASAIERSIDISGSTLLIGTALGTNGATLALILIIGLPLVTFAYGLVSNGLFAIFYNYIATKFIKMQLDIEVISGNLHEIKSLPVVAAAAPLSGAVFGAFGVIMGLITLLSLAVTGNPSVGNIINDITIIVLNGLSYFLGYFLIFALIAVIYNFLAPRIGGIMLKFE</sequence>
<comment type="caution">
    <text evidence="2">The sequence shown here is derived from an EMBL/GenBank/DDBJ whole genome shotgun (WGS) entry which is preliminary data.</text>
</comment>
<feature type="transmembrane region" description="Helical" evidence="1">
    <location>
        <begin position="33"/>
        <end position="61"/>
    </location>
</feature>
<gene>
    <name evidence="2" type="ORF">ASJ80_11860</name>
</gene>
<feature type="transmembrane region" description="Helical" evidence="1">
    <location>
        <begin position="257"/>
        <end position="278"/>
    </location>
</feature>